<dbReference type="Proteomes" id="UP000663836">
    <property type="component" value="Unassembled WGS sequence"/>
</dbReference>
<dbReference type="Proteomes" id="UP000663870">
    <property type="component" value="Unassembled WGS sequence"/>
</dbReference>
<sequence length="90" mass="10419">MGILLDCFRGSNSQRTSHSNNAATPDADTRRQAAAEAANRRIQQNERRGVDEDELRRMKRRESERERLEQQLAKLPKQTDDNGGLRWQVN</sequence>
<evidence type="ECO:0000313" key="2">
    <source>
        <dbReference type="EMBL" id="CAF1421864.1"/>
    </source>
</evidence>
<dbReference type="EMBL" id="CAJNOH010007347">
    <property type="protein sequence ID" value="CAF1455540.1"/>
    <property type="molecule type" value="Genomic_DNA"/>
</dbReference>
<evidence type="ECO:0000313" key="6">
    <source>
        <dbReference type="Proteomes" id="UP000663864"/>
    </source>
</evidence>
<comment type="caution">
    <text evidence="2">The sequence shown here is derived from an EMBL/GenBank/DDBJ whole genome shotgun (WGS) entry which is preliminary data.</text>
</comment>
<keyword evidence="7" id="KW-1185">Reference proteome</keyword>
<dbReference type="AlphaFoldDB" id="A0A815MMY8"/>
<feature type="compositionally biased region" description="Polar residues" evidence="1">
    <location>
        <begin position="10"/>
        <end position="23"/>
    </location>
</feature>
<feature type="region of interest" description="Disordered" evidence="1">
    <location>
        <begin position="9"/>
        <end position="90"/>
    </location>
</feature>
<dbReference type="EMBL" id="CAJNOT010004216">
    <property type="protein sequence ID" value="CAF1421864.1"/>
    <property type="molecule type" value="Genomic_DNA"/>
</dbReference>
<accession>A0A815MMY8</accession>
<gene>
    <name evidence="5" type="ORF">JBS370_LOCUS22287</name>
    <name evidence="4" type="ORF">JXQ802_LOCUS53097</name>
    <name evidence="3" type="ORF">PYM288_LOCUS36727</name>
    <name evidence="2" type="ORF">ZHD862_LOCUS33989</name>
</gene>
<reference evidence="2" key="1">
    <citation type="submission" date="2021-02" db="EMBL/GenBank/DDBJ databases">
        <authorList>
            <person name="Nowell W R."/>
        </authorList>
    </citation>
    <scope>NUCLEOTIDE SEQUENCE</scope>
</reference>
<evidence type="ECO:0000313" key="5">
    <source>
        <dbReference type="EMBL" id="CAF3927818.1"/>
    </source>
</evidence>
<dbReference type="Proteomes" id="UP000663864">
    <property type="component" value="Unassembled WGS sequence"/>
</dbReference>
<dbReference type="EMBL" id="CAJNOL010008996">
    <property type="protein sequence ID" value="CAF1640375.1"/>
    <property type="molecule type" value="Genomic_DNA"/>
</dbReference>
<evidence type="ECO:0000256" key="1">
    <source>
        <dbReference type="SAM" id="MobiDB-lite"/>
    </source>
</evidence>
<organism evidence="2 6">
    <name type="scientific">Rotaria sordida</name>
    <dbReference type="NCBI Taxonomy" id="392033"/>
    <lineage>
        <taxon>Eukaryota</taxon>
        <taxon>Metazoa</taxon>
        <taxon>Spiralia</taxon>
        <taxon>Gnathifera</taxon>
        <taxon>Rotifera</taxon>
        <taxon>Eurotatoria</taxon>
        <taxon>Bdelloidea</taxon>
        <taxon>Philodinida</taxon>
        <taxon>Philodinidae</taxon>
        <taxon>Rotaria</taxon>
    </lineage>
</organism>
<evidence type="ECO:0008006" key="8">
    <source>
        <dbReference type="Google" id="ProtNLM"/>
    </source>
</evidence>
<dbReference type="Proteomes" id="UP000663854">
    <property type="component" value="Unassembled WGS sequence"/>
</dbReference>
<dbReference type="EMBL" id="CAJOBD010003091">
    <property type="protein sequence ID" value="CAF3927818.1"/>
    <property type="molecule type" value="Genomic_DNA"/>
</dbReference>
<name>A0A815MMY8_9BILA</name>
<protein>
    <recommendedName>
        <fullName evidence="8">Small VCP/p97-interacting protein</fullName>
    </recommendedName>
</protein>
<proteinExistence type="predicted"/>
<evidence type="ECO:0000313" key="3">
    <source>
        <dbReference type="EMBL" id="CAF1455540.1"/>
    </source>
</evidence>
<feature type="compositionally biased region" description="Basic and acidic residues" evidence="1">
    <location>
        <begin position="43"/>
        <end position="69"/>
    </location>
</feature>
<evidence type="ECO:0000313" key="4">
    <source>
        <dbReference type="EMBL" id="CAF1640375.1"/>
    </source>
</evidence>
<evidence type="ECO:0000313" key="7">
    <source>
        <dbReference type="Proteomes" id="UP000663870"/>
    </source>
</evidence>